<evidence type="ECO:0000256" key="1">
    <source>
        <dbReference type="SAM" id="Phobius"/>
    </source>
</evidence>
<keyword evidence="1" id="KW-0812">Transmembrane</keyword>
<dbReference type="EMBL" id="WNTK01000008">
    <property type="protein sequence ID" value="KAG9478564.1"/>
    <property type="molecule type" value="Genomic_DNA"/>
</dbReference>
<protein>
    <recommendedName>
        <fullName evidence="4">Vomeronasal type-1 receptor</fullName>
    </recommendedName>
</protein>
<gene>
    <name evidence="2" type="ORF">GDO78_012290</name>
</gene>
<name>A0A8J6K7Q4_ELECQ</name>
<dbReference type="Proteomes" id="UP000770717">
    <property type="component" value="Unassembled WGS sequence"/>
</dbReference>
<organism evidence="2 3">
    <name type="scientific">Eleutherodactylus coqui</name>
    <name type="common">Puerto Rican coqui</name>
    <dbReference type="NCBI Taxonomy" id="57060"/>
    <lineage>
        <taxon>Eukaryota</taxon>
        <taxon>Metazoa</taxon>
        <taxon>Chordata</taxon>
        <taxon>Craniata</taxon>
        <taxon>Vertebrata</taxon>
        <taxon>Euteleostomi</taxon>
        <taxon>Amphibia</taxon>
        <taxon>Batrachia</taxon>
        <taxon>Anura</taxon>
        <taxon>Neobatrachia</taxon>
        <taxon>Hyloidea</taxon>
        <taxon>Eleutherodactylidae</taxon>
        <taxon>Eleutherodactylinae</taxon>
        <taxon>Eleutherodactylus</taxon>
        <taxon>Eleutherodactylus</taxon>
    </lineage>
</organism>
<evidence type="ECO:0008006" key="4">
    <source>
        <dbReference type="Google" id="ProtNLM"/>
    </source>
</evidence>
<evidence type="ECO:0000313" key="3">
    <source>
        <dbReference type="Proteomes" id="UP000770717"/>
    </source>
</evidence>
<keyword evidence="3" id="KW-1185">Reference proteome</keyword>
<proteinExistence type="predicted"/>
<reference evidence="2" key="1">
    <citation type="thesis" date="2020" institute="ProQuest LLC" country="789 East Eisenhower Parkway, Ann Arbor, MI, USA">
        <title>Comparative Genomics and Chromosome Evolution.</title>
        <authorList>
            <person name="Mudd A.B."/>
        </authorList>
    </citation>
    <scope>NUCLEOTIDE SEQUENCE</scope>
    <source>
        <strain evidence="2">HN-11 Male</strain>
        <tissue evidence="2">Kidney and liver</tissue>
    </source>
</reference>
<feature type="transmembrane region" description="Helical" evidence="1">
    <location>
        <begin position="36"/>
        <end position="56"/>
    </location>
</feature>
<sequence>MHTVSGVSGTRDSIDYSYILAYCIRSDLWPGPRLQLLLGVLADLLLFSLCLLSQLIDSHFPAQRLKSTPQPVSFYLLLPG</sequence>
<comment type="caution">
    <text evidence="2">The sequence shown here is derived from an EMBL/GenBank/DDBJ whole genome shotgun (WGS) entry which is preliminary data.</text>
</comment>
<evidence type="ECO:0000313" key="2">
    <source>
        <dbReference type="EMBL" id="KAG9478564.1"/>
    </source>
</evidence>
<keyword evidence="1" id="KW-0472">Membrane</keyword>
<dbReference type="AlphaFoldDB" id="A0A8J6K7Q4"/>
<keyword evidence="1" id="KW-1133">Transmembrane helix</keyword>
<accession>A0A8J6K7Q4</accession>